<protein>
    <recommendedName>
        <fullName evidence="2">Lipid II isoglutaminyl synthase (glutamine-hydrolyzing) subunit MurT</fullName>
        <ecNumber evidence="2">6.3.5.13</ecNumber>
    </recommendedName>
</protein>
<keyword evidence="6" id="KW-1185">Reference proteome</keyword>
<keyword evidence="2" id="KW-0961">Cell wall biogenesis/degradation</keyword>
<dbReference type="EMBL" id="ABCA03000041">
    <property type="protein sequence ID" value="EDS01152.1"/>
    <property type="molecule type" value="Genomic_DNA"/>
</dbReference>
<comment type="pathway">
    <text evidence="1 2">Cell wall biogenesis; peptidoglycan biosynthesis.</text>
</comment>
<dbReference type="AlphaFoldDB" id="B0MMA8"/>
<feature type="domain" description="Mur ligase central" evidence="3">
    <location>
        <begin position="64"/>
        <end position="292"/>
    </location>
</feature>
<comment type="caution">
    <text evidence="5">The sequence shown here is derived from an EMBL/GenBank/DDBJ whole genome shotgun (WGS) entry which is preliminary data.</text>
</comment>
<feature type="binding site" evidence="2">
    <location>
        <position position="221"/>
    </location>
    <ligand>
        <name>Zn(2+)</name>
        <dbReference type="ChEBI" id="CHEBI:29105"/>
    </ligand>
</feature>
<dbReference type="GO" id="GO:0071555">
    <property type="term" value="P:cell wall organization"/>
    <property type="evidence" value="ECO:0007669"/>
    <property type="project" value="UniProtKB-KW"/>
</dbReference>
<feature type="binding site" evidence="2">
    <location>
        <position position="240"/>
    </location>
    <ligand>
        <name>Zn(2+)</name>
        <dbReference type="ChEBI" id="CHEBI:29105"/>
    </ligand>
</feature>
<evidence type="ECO:0000313" key="6">
    <source>
        <dbReference type="Proteomes" id="UP000005326"/>
    </source>
</evidence>
<keyword evidence="2" id="KW-0133">Cell shape</keyword>
<dbReference type="Gene3D" id="3.40.1190.10">
    <property type="entry name" value="Mur-like, catalytic domain"/>
    <property type="match status" value="1"/>
</dbReference>
<dbReference type="Proteomes" id="UP000005326">
    <property type="component" value="Unassembled WGS sequence"/>
</dbReference>
<dbReference type="GO" id="GO:0005524">
    <property type="term" value="F:ATP binding"/>
    <property type="evidence" value="ECO:0007669"/>
    <property type="project" value="UniProtKB-UniRule"/>
</dbReference>
<dbReference type="InterPro" id="IPR036565">
    <property type="entry name" value="Mur-like_cat_sf"/>
</dbReference>
<dbReference type="SUPFAM" id="SSF53623">
    <property type="entry name" value="MurD-like peptide ligases, catalytic domain"/>
    <property type="match status" value="1"/>
</dbReference>
<evidence type="ECO:0000259" key="3">
    <source>
        <dbReference type="Pfam" id="PF08245"/>
    </source>
</evidence>
<keyword evidence="2" id="KW-0573">Peptidoglycan synthesis</keyword>
<keyword evidence="2" id="KW-0862">Zinc</keyword>
<evidence type="ECO:0000256" key="2">
    <source>
        <dbReference type="HAMAP-Rule" id="MF_02214"/>
    </source>
</evidence>
<reference evidence="5" key="1">
    <citation type="submission" date="2007-10" db="EMBL/GenBank/DDBJ databases">
        <authorList>
            <person name="Fulton L."/>
            <person name="Clifton S."/>
            <person name="Fulton B."/>
            <person name="Xu J."/>
            <person name="Minx P."/>
            <person name="Pepin K.H."/>
            <person name="Johnson M."/>
            <person name="Thiruvilangam P."/>
            <person name="Bhonagiri V."/>
            <person name="Nash W.E."/>
            <person name="Mardis E.R."/>
            <person name="Wilson R.K."/>
        </authorList>
    </citation>
    <scope>NUCLEOTIDE SEQUENCE [LARGE SCALE GENOMIC DNA]</scope>
    <source>
        <strain evidence="5">DSM 15702</strain>
    </source>
</reference>
<comment type="catalytic activity">
    <reaction evidence="2">
        <text>beta-D-GlcNAc-(1-&gt;4)-Mur2Ac(oyl-L-Ala-gamma-D-Glu-L-Lys-D-Ala-D-Ala)-di-trans,octa-cis-undecaprenyl diphosphate + ATP = beta-D-GlcNAc-(1-&gt;4)-Mur2Ac(oyl-L-Ala-gamma-D-O-P-Glu-L-Lys-D-Ala-D-Ala)-di-trans,octa-cis-undecaprenyl diphosphate + ADP</text>
        <dbReference type="Rhea" id="RHEA:59488"/>
        <dbReference type="ChEBI" id="CHEBI:30616"/>
        <dbReference type="ChEBI" id="CHEBI:60033"/>
        <dbReference type="ChEBI" id="CHEBI:143132"/>
        <dbReference type="ChEBI" id="CHEBI:456216"/>
    </reaction>
</comment>
<gene>
    <name evidence="2" type="primary">murT</name>
    <name evidence="5" type="ORF">EUBSIR_00969</name>
</gene>
<feature type="binding site" evidence="2">
    <location>
        <position position="218"/>
    </location>
    <ligand>
        <name>Zn(2+)</name>
        <dbReference type="ChEBI" id="CHEBI:29105"/>
    </ligand>
</feature>
<evidence type="ECO:0000256" key="1">
    <source>
        <dbReference type="ARBA" id="ARBA00004752"/>
    </source>
</evidence>
<feature type="domain" description="Lipid II isoglutaminyl synthase (glutamine-hydrolyzing) subunit MurT C-terminal" evidence="4">
    <location>
        <begin position="335"/>
        <end position="439"/>
    </location>
</feature>
<dbReference type="EC" id="6.3.5.13" evidence="2"/>
<feature type="binding site" evidence="2">
    <location>
        <position position="243"/>
    </location>
    <ligand>
        <name>Zn(2+)</name>
        <dbReference type="ChEBI" id="CHEBI:29105"/>
    </ligand>
</feature>
<keyword evidence="2" id="KW-0479">Metal-binding</keyword>
<keyword evidence="2" id="KW-0547">Nucleotide-binding</keyword>
<dbReference type="GO" id="GO:0009252">
    <property type="term" value="P:peptidoglycan biosynthetic process"/>
    <property type="evidence" value="ECO:0007669"/>
    <property type="project" value="UniProtKB-UniRule"/>
</dbReference>
<dbReference type="GO" id="GO:0008360">
    <property type="term" value="P:regulation of cell shape"/>
    <property type="evidence" value="ECO:0007669"/>
    <property type="project" value="UniProtKB-KW"/>
</dbReference>
<keyword evidence="2" id="KW-0067">ATP-binding</keyword>
<comment type="subunit">
    <text evidence="2">Forms a heterodimer with GatD.</text>
</comment>
<dbReference type="GO" id="GO:0140282">
    <property type="term" value="F:carbon-nitrogen ligase activity on lipid II"/>
    <property type="evidence" value="ECO:0007669"/>
    <property type="project" value="UniProtKB-UniRule"/>
</dbReference>
<dbReference type="GO" id="GO:0016881">
    <property type="term" value="F:acid-amino acid ligase activity"/>
    <property type="evidence" value="ECO:0007669"/>
    <property type="project" value="InterPro"/>
</dbReference>
<keyword evidence="2 5" id="KW-0436">Ligase</keyword>
<dbReference type="GO" id="GO:0008270">
    <property type="term" value="F:zinc ion binding"/>
    <property type="evidence" value="ECO:0007669"/>
    <property type="project" value="UniProtKB-UniRule"/>
</dbReference>
<proteinExistence type="inferred from homology"/>
<dbReference type="InterPro" id="IPR013221">
    <property type="entry name" value="Mur_ligase_cen"/>
</dbReference>
<sequence>MNLRIGFFKEIESMRMFLAILACKVSKCLLKLIGRGSSLPGDIALKICPDVLSRVKLPQQVIAVTGSNGKTSTVEMIAQVMRKSGKKVIWNKEGSNQIAGVTAIILSNCTFGGKVKGDVLLLESDERYAKYSFKFFAPTHYIITNLYRDQLTRNGHPEWVYESVKESIRPESQLILNADDPLVSRYGKDRDNVIWFGMDKQDFSTDHATGVYNDGAFCPECKHRMSYDYYHYAHIGSYHCDNCGHKKHDTQYTVTNVDYDSGIVTINGKYKIKLLFKSVYNVYNILACFAACSIVGIDGDVIADELSHYFLKSGRILQFKLGMNKGTFLIAKHENSVASDRVYDYIIRKNQPCSVIIIIDSVSRRYSTGETSWLWDIDYGVLKADCIQHLYLLGRHAKDLETRLSYTDIDIAKVTVNEDIPAALDEIAAKPLGKLYTVTCFSDKEKFLSKVELTQAEEDV</sequence>
<comment type="function">
    <text evidence="2">The lipid II isoglutaminyl synthase complex catalyzes the formation of alpha-D-isoglutamine in the cell wall lipid II stem peptide. The MurT subunit catalyzes the ATP-dependent amidation of D-glutamate residue of lipid II, converting it to an isoglutamine residue.</text>
</comment>
<comment type="catalytic activity">
    <reaction evidence="2">
        <text>beta-D-GlcNAc-(1-&gt;4)-Mur2Ac(oyl-L-Ala-gamma-D-Glu-L-Lys-D-Ala-D-Ala)-di-trans,octa-cis-undecaprenyl diphosphate + L-glutamine + ATP + H2O = beta-D-GlcNAc-(1-&gt;4)-Mur2Ac(oyl-L-Ala-D-isoglutaminyl-L-Lys-D-Ala-D-Ala)-di-trans,octa-cis-undecaprenyl diphosphate + L-glutamate + ADP + phosphate + H(+)</text>
        <dbReference type="Rhea" id="RHEA:57928"/>
        <dbReference type="ChEBI" id="CHEBI:15377"/>
        <dbReference type="ChEBI" id="CHEBI:15378"/>
        <dbReference type="ChEBI" id="CHEBI:29985"/>
        <dbReference type="ChEBI" id="CHEBI:30616"/>
        <dbReference type="ChEBI" id="CHEBI:43474"/>
        <dbReference type="ChEBI" id="CHEBI:58359"/>
        <dbReference type="ChEBI" id="CHEBI:60033"/>
        <dbReference type="ChEBI" id="CHEBI:62233"/>
        <dbReference type="ChEBI" id="CHEBI:456216"/>
        <dbReference type="EC" id="6.3.5.13"/>
    </reaction>
</comment>
<evidence type="ECO:0000313" key="5">
    <source>
        <dbReference type="EMBL" id="EDS01152.1"/>
    </source>
</evidence>
<evidence type="ECO:0000259" key="4">
    <source>
        <dbReference type="Pfam" id="PF08353"/>
    </source>
</evidence>
<dbReference type="Pfam" id="PF08245">
    <property type="entry name" value="Mur_ligase_M"/>
    <property type="match status" value="1"/>
</dbReference>
<dbReference type="UniPathway" id="UPA00219"/>
<dbReference type="PANTHER" id="PTHR23135">
    <property type="entry name" value="MUR LIGASE FAMILY MEMBER"/>
    <property type="match status" value="1"/>
</dbReference>
<dbReference type="InterPro" id="IPR013564">
    <property type="entry name" value="MurT_C"/>
</dbReference>
<dbReference type="Pfam" id="PF08353">
    <property type="entry name" value="MurT_C"/>
    <property type="match status" value="1"/>
</dbReference>
<organism evidence="5 6">
    <name type="scientific">[Eubacterium] siraeum DSM 15702</name>
    <dbReference type="NCBI Taxonomy" id="428128"/>
    <lineage>
        <taxon>Bacteria</taxon>
        <taxon>Bacillati</taxon>
        <taxon>Bacillota</taxon>
        <taxon>Clostridia</taxon>
        <taxon>Eubacteriales</taxon>
        <taxon>Oscillospiraceae</taxon>
        <taxon>Oscillospiraceae incertae sedis</taxon>
    </lineage>
</organism>
<comment type="similarity">
    <text evidence="2">Belongs to the MurCDEF family. MurT subfamily.</text>
</comment>
<dbReference type="HAMAP" id="MF_02214">
    <property type="entry name" value="Lipid_II_synth_MurT"/>
    <property type="match status" value="1"/>
</dbReference>
<comment type="caution">
    <text evidence="2">Lacks conserved residue(s) required for the propagation of feature annotation.</text>
</comment>
<dbReference type="PANTHER" id="PTHR23135:SF7">
    <property type="entry name" value="LIPID II ISOGLUTAMINYL SYNTHASE (GLUTAMINE-HYDROLYZING) SUBUNIT MURT"/>
    <property type="match status" value="1"/>
</dbReference>
<accession>B0MMA8</accession>
<reference evidence="5" key="2">
    <citation type="submission" date="2014-06" db="EMBL/GenBank/DDBJ databases">
        <title>Draft genome sequence of Eubacterium siraeum (DSM 15702).</title>
        <authorList>
            <person name="Sudarsanam P."/>
            <person name="Ley R."/>
            <person name="Guruge J."/>
            <person name="Turnbaugh P.J."/>
            <person name="Mahowald M."/>
            <person name="Liep D."/>
            <person name="Gordon J."/>
        </authorList>
    </citation>
    <scope>NUCLEOTIDE SEQUENCE</scope>
    <source>
        <strain evidence="5">DSM 15702</strain>
    </source>
</reference>
<comment type="catalytic activity">
    <reaction evidence="2">
        <text>beta-D-GlcNAc-(1-&gt;4)-Mur2Ac(oyl-L-Ala-gamma-D-O-P-Glu-L-Lys-D-Ala-D-Ala)-di-trans,octa-cis-undecaprenyl diphosphate + NH4(+) = beta-D-GlcNAc-(1-&gt;4)-Mur2Ac(oyl-L-Ala-D-isoglutaminyl-L-Lys-D-Ala-D-Ala)-di-trans,octa-cis-undecaprenyl diphosphate + phosphate + H(+)</text>
        <dbReference type="Rhea" id="RHEA:57932"/>
        <dbReference type="ChEBI" id="CHEBI:15378"/>
        <dbReference type="ChEBI" id="CHEBI:28938"/>
        <dbReference type="ChEBI" id="CHEBI:43474"/>
        <dbReference type="ChEBI" id="CHEBI:62233"/>
        <dbReference type="ChEBI" id="CHEBI:143132"/>
    </reaction>
</comment>
<dbReference type="InterPro" id="IPR043703">
    <property type="entry name" value="Lipid_II_synth_MurT"/>
</dbReference>
<name>B0MMA8_9FIRM</name>